<reference evidence="5" key="1">
    <citation type="journal article" date="2019" name="Int. J. Syst. Evol. Microbiol.">
        <title>The Global Catalogue of Microorganisms (GCM) 10K type strain sequencing project: providing services to taxonomists for standard genome sequencing and annotation.</title>
        <authorList>
            <consortium name="The Broad Institute Genomics Platform"/>
            <consortium name="The Broad Institute Genome Sequencing Center for Infectious Disease"/>
            <person name="Wu L."/>
            <person name="Ma J."/>
        </authorList>
    </citation>
    <scope>NUCLEOTIDE SEQUENCE [LARGE SCALE GENOMIC DNA]</scope>
    <source>
        <strain evidence="5">CGMCC 1.8859</strain>
    </source>
</reference>
<comment type="subcellular location">
    <subcellularLocation>
        <location evidence="1">Membrane</location>
    </subcellularLocation>
</comment>
<dbReference type="Pfam" id="PF01103">
    <property type="entry name" value="Omp85"/>
    <property type="match status" value="1"/>
</dbReference>
<evidence type="ECO:0000313" key="4">
    <source>
        <dbReference type="EMBL" id="GGP23275.1"/>
    </source>
</evidence>
<accession>A0ABQ2PDE5</accession>
<keyword evidence="5" id="KW-1185">Reference proteome</keyword>
<name>A0ABQ2PDE5_9NEIS</name>
<organism evidence="4 5">
    <name type="scientific">Silvimonas iriomotensis</name>
    <dbReference type="NCBI Taxonomy" id="449662"/>
    <lineage>
        <taxon>Bacteria</taxon>
        <taxon>Pseudomonadati</taxon>
        <taxon>Pseudomonadota</taxon>
        <taxon>Betaproteobacteria</taxon>
        <taxon>Neisseriales</taxon>
        <taxon>Chitinibacteraceae</taxon>
        <taxon>Silvimonas</taxon>
    </lineage>
</organism>
<evidence type="ECO:0000256" key="2">
    <source>
        <dbReference type="ARBA" id="ARBA00023136"/>
    </source>
</evidence>
<sequence length="360" mass="39917">MIAPCASAFDWNAMHDPEDGAFDMSDYLLNQKGFLPVPAVITEPAIGYGGGMALLFFDKSMAEASEEARKTGSMAPPNITGVGAFGTENGTWGAGLFHFHSWDGDRIRYLGALAKVDVKTDYFGALDFARSYKLDGDFLVQQVLFKVLDSHWFIGPRYTYLKANTQFTGQIATELGGFEKDVTISKLGAVVDYDSRDNIFWPSSGTYSEIEAQYARDAWGSSQDFDTYDARVYKWIPFGNTWVLGLRGQAQATSGDVPFYAQPFIDLRGVQKGRYQDKNTAVVETELRWNVTERWAALGFVGAGRAWGKWHTWDDAESPVSGGVGFRYLIARKLGLGVGIDVAHSKDQNAWYIQVGSAWR</sequence>
<dbReference type="Proteomes" id="UP000637267">
    <property type="component" value="Unassembled WGS sequence"/>
</dbReference>
<comment type="caution">
    <text evidence="4">The sequence shown here is derived from an EMBL/GenBank/DDBJ whole genome shotgun (WGS) entry which is preliminary data.</text>
</comment>
<dbReference type="InterPro" id="IPR000184">
    <property type="entry name" value="Bac_surfAg_D15"/>
</dbReference>
<dbReference type="EMBL" id="BMLX01000005">
    <property type="protein sequence ID" value="GGP23275.1"/>
    <property type="molecule type" value="Genomic_DNA"/>
</dbReference>
<gene>
    <name evidence="4" type="ORF">GCM10010970_32750</name>
</gene>
<evidence type="ECO:0000259" key="3">
    <source>
        <dbReference type="Pfam" id="PF01103"/>
    </source>
</evidence>
<proteinExistence type="predicted"/>
<evidence type="ECO:0000313" key="5">
    <source>
        <dbReference type="Proteomes" id="UP000637267"/>
    </source>
</evidence>
<feature type="domain" description="Bacterial surface antigen (D15)" evidence="3">
    <location>
        <begin position="182"/>
        <end position="340"/>
    </location>
</feature>
<keyword evidence="2" id="KW-0472">Membrane</keyword>
<evidence type="ECO:0000256" key="1">
    <source>
        <dbReference type="ARBA" id="ARBA00004370"/>
    </source>
</evidence>
<protein>
    <submittedName>
        <fullName evidence="4">Glyceraldehyde-3-phosphate dehydrogenase</fullName>
    </submittedName>
</protein>
<dbReference type="Gene3D" id="2.40.160.50">
    <property type="entry name" value="membrane protein fhac: a member of the omp85/tpsb transporter family"/>
    <property type="match status" value="1"/>
</dbReference>